<dbReference type="InterPro" id="IPR000040">
    <property type="entry name" value="AML1_Runt"/>
</dbReference>
<dbReference type="AlphaFoldDB" id="A0A182W5Z3"/>
<evidence type="ECO:0000313" key="8">
    <source>
        <dbReference type="Proteomes" id="UP000075920"/>
    </source>
</evidence>
<dbReference type="PRINTS" id="PR00967">
    <property type="entry name" value="ONCOGENEAML1"/>
</dbReference>
<dbReference type="InterPro" id="IPR008967">
    <property type="entry name" value="p53-like_TF_DNA-bd_sf"/>
</dbReference>
<dbReference type="EnsemblMetazoa" id="AMIN005759-RA">
    <property type="protein sequence ID" value="AMIN005759-PA"/>
    <property type="gene ID" value="AMIN005759"/>
</dbReference>
<reference evidence="8" key="1">
    <citation type="submission" date="2013-03" db="EMBL/GenBank/DDBJ databases">
        <title>The Genome Sequence of Anopheles minimus MINIMUS1.</title>
        <authorList>
            <consortium name="The Broad Institute Genomics Platform"/>
            <person name="Neafsey D.E."/>
            <person name="Walton C."/>
            <person name="Walker B."/>
            <person name="Young S.K."/>
            <person name="Zeng Q."/>
            <person name="Gargeya S."/>
            <person name="Fitzgerald M."/>
            <person name="Haas B."/>
            <person name="Abouelleil A."/>
            <person name="Allen A.W."/>
            <person name="Alvarado L."/>
            <person name="Arachchi H.M."/>
            <person name="Berlin A.M."/>
            <person name="Chapman S.B."/>
            <person name="Gainer-Dewar J."/>
            <person name="Goldberg J."/>
            <person name="Griggs A."/>
            <person name="Gujja S."/>
            <person name="Hansen M."/>
            <person name="Howarth C."/>
            <person name="Imamovic A."/>
            <person name="Ireland A."/>
            <person name="Larimer J."/>
            <person name="McCowan C."/>
            <person name="Murphy C."/>
            <person name="Pearson M."/>
            <person name="Poon T.W."/>
            <person name="Priest M."/>
            <person name="Roberts A."/>
            <person name="Saif S."/>
            <person name="Shea T."/>
            <person name="Sisk P."/>
            <person name="Sykes S."/>
            <person name="Wortman J."/>
            <person name="Nusbaum C."/>
            <person name="Birren B."/>
        </authorList>
    </citation>
    <scope>NUCLEOTIDE SEQUENCE [LARGE SCALE GENOMIC DNA]</scope>
    <source>
        <strain evidence="8">MINIMUS1</strain>
    </source>
</reference>
<dbReference type="InterPro" id="IPR012346">
    <property type="entry name" value="p53/RUNT-type_TF_DNA-bd_sf"/>
</dbReference>
<keyword evidence="3" id="KW-0804">Transcription</keyword>
<evidence type="ECO:0000256" key="4">
    <source>
        <dbReference type="ARBA" id="ARBA00023242"/>
    </source>
</evidence>
<dbReference type="SUPFAM" id="SSF49417">
    <property type="entry name" value="p53-like transcription factors"/>
    <property type="match status" value="1"/>
</dbReference>
<feature type="compositionally biased region" description="Low complexity" evidence="5">
    <location>
        <begin position="495"/>
        <end position="509"/>
    </location>
</feature>
<dbReference type="GO" id="GO:0000978">
    <property type="term" value="F:RNA polymerase II cis-regulatory region sequence-specific DNA binding"/>
    <property type="evidence" value="ECO:0007669"/>
    <property type="project" value="TreeGrafter"/>
</dbReference>
<accession>A0A182W5Z3</accession>
<feature type="compositionally biased region" description="Polar residues" evidence="5">
    <location>
        <begin position="458"/>
        <end position="468"/>
    </location>
</feature>
<evidence type="ECO:0000256" key="3">
    <source>
        <dbReference type="ARBA" id="ARBA00023163"/>
    </source>
</evidence>
<dbReference type="PROSITE" id="PS51062">
    <property type="entry name" value="RUNT"/>
    <property type="match status" value="1"/>
</dbReference>
<dbReference type="Proteomes" id="UP000075920">
    <property type="component" value="Unassembled WGS sequence"/>
</dbReference>
<dbReference type="Pfam" id="PF00853">
    <property type="entry name" value="Runt"/>
    <property type="match status" value="1"/>
</dbReference>
<proteinExistence type="predicted"/>
<dbReference type="PANTHER" id="PTHR11950">
    <property type="entry name" value="RUNT RELATED"/>
    <property type="match status" value="1"/>
</dbReference>
<feature type="compositionally biased region" description="Acidic residues" evidence="5">
    <location>
        <begin position="469"/>
        <end position="478"/>
    </location>
</feature>
<protein>
    <recommendedName>
        <fullName evidence="6">Runt domain-containing protein</fullName>
    </recommendedName>
</protein>
<dbReference type="InterPro" id="IPR013524">
    <property type="entry name" value="Runt_dom"/>
</dbReference>
<name>A0A182W5Z3_9DIPT</name>
<feature type="region of interest" description="Disordered" evidence="5">
    <location>
        <begin position="397"/>
        <end position="544"/>
    </location>
</feature>
<feature type="domain" description="Runt" evidence="6">
    <location>
        <begin position="26"/>
        <end position="154"/>
    </location>
</feature>
<feature type="compositionally biased region" description="Low complexity" evidence="5">
    <location>
        <begin position="528"/>
        <end position="542"/>
    </location>
</feature>
<dbReference type="GO" id="GO:0001709">
    <property type="term" value="P:cell fate determination"/>
    <property type="evidence" value="ECO:0007669"/>
    <property type="project" value="UniProtKB-ARBA"/>
</dbReference>
<dbReference type="GO" id="GO:0048592">
    <property type="term" value="P:eye morphogenesis"/>
    <property type="evidence" value="ECO:0007669"/>
    <property type="project" value="UniProtKB-ARBA"/>
</dbReference>
<evidence type="ECO:0000259" key="6">
    <source>
        <dbReference type="PROSITE" id="PS51062"/>
    </source>
</evidence>
<keyword evidence="8" id="KW-1185">Reference proteome</keyword>
<dbReference type="VEuPathDB" id="VectorBase:AMIN005759"/>
<reference evidence="7" key="2">
    <citation type="submission" date="2020-05" db="UniProtKB">
        <authorList>
            <consortium name="EnsemblMetazoa"/>
        </authorList>
    </citation>
    <scope>IDENTIFICATION</scope>
    <source>
        <strain evidence="7">MINIMUS1</strain>
    </source>
</reference>
<keyword evidence="4" id="KW-0539">Nucleus</keyword>
<dbReference type="Gene3D" id="2.60.40.720">
    <property type="match status" value="1"/>
</dbReference>
<dbReference type="STRING" id="112268.A0A182W5Z3"/>
<dbReference type="FunFam" id="2.60.40.720:FF:000001">
    <property type="entry name" value="Runt-related transcription factor"/>
    <property type="match status" value="1"/>
</dbReference>
<organism evidence="7 8">
    <name type="scientific">Anopheles minimus</name>
    <dbReference type="NCBI Taxonomy" id="112268"/>
    <lineage>
        <taxon>Eukaryota</taxon>
        <taxon>Metazoa</taxon>
        <taxon>Ecdysozoa</taxon>
        <taxon>Arthropoda</taxon>
        <taxon>Hexapoda</taxon>
        <taxon>Insecta</taxon>
        <taxon>Pterygota</taxon>
        <taxon>Neoptera</taxon>
        <taxon>Endopterygota</taxon>
        <taxon>Diptera</taxon>
        <taxon>Nematocera</taxon>
        <taxon>Culicoidea</taxon>
        <taxon>Culicidae</taxon>
        <taxon>Anophelinae</taxon>
        <taxon>Anopheles</taxon>
    </lineage>
</organism>
<dbReference type="GO" id="GO:0005524">
    <property type="term" value="F:ATP binding"/>
    <property type="evidence" value="ECO:0007669"/>
    <property type="project" value="InterPro"/>
</dbReference>
<dbReference type="GO" id="GO:0005634">
    <property type="term" value="C:nucleus"/>
    <property type="evidence" value="ECO:0007669"/>
    <property type="project" value="UniProtKB-SubCell"/>
</dbReference>
<feature type="compositionally biased region" description="Polar residues" evidence="5">
    <location>
        <begin position="597"/>
        <end position="609"/>
    </location>
</feature>
<evidence type="ECO:0000256" key="2">
    <source>
        <dbReference type="ARBA" id="ARBA00023015"/>
    </source>
</evidence>
<dbReference type="PANTHER" id="PTHR11950:SF31">
    <property type="entry name" value="SEGMENTATION PROTEIN RUNT"/>
    <property type="match status" value="1"/>
</dbReference>
<sequence length="609" mass="63892">MHLPAATSSDCQSPSMPTTINDMFANLHEMLQEYHGELVQTGSPAVLCSALPTHWRSNKSLPCAFKVIALDDIQDGTLVTIKAGNDENYHAELRNATAVMKNQVAKFNDLRFVGRSGRGKSFSITITISSYPCQIATYTKAIKVTVDGPREPRSKQNFAYGHPGAFNPFILNAGWLDAAYMNYAWSDYFRQHQQQQAIQVPPPSAGPQQTSLGCHDKVSSGTIGNGHLLGSSTTTTTAAVIADPTTDLVSLRSPTSQSVPAPTVAPGVVPPPNGLPTSALLASPASTYPPGAISSFAVHADQQLVKSPFLPYDIAAFRSTAAAAAAAAAAASNGTLRPAQLSATITLHQSASVDSASSRLSSASSRNSNASPPPALSTAAAAAAVAAAAAASLPPGLLHAAPKGGNHATHHHHHHQHQLHHHNHQPRLTVLGPHPSLGQSPQLPPGSVPGVSSSSIGNDTSNGDLSSANEDESDDEQIDVVKSAFIPILRPPAAPSAETTASGSTGTRENSPDICDTDVTVVQKPETPDSTTAPTTGASSPPRFGLRCDLKALSTKKQILHESAPGLVCVKQQQQQQQPATPQLESPERTKLRSPNLIKQTQKTVWRPY</sequence>
<comment type="subcellular location">
    <subcellularLocation>
        <location evidence="1">Nucleus</location>
    </subcellularLocation>
</comment>
<evidence type="ECO:0000256" key="5">
    <source>
        <dbReference type="SAM" id="MobiDB-lite"/>
    </source>
</evidence>
<keyword evidence="2" id="KW-0805">Transcription regulation</keyword>
<feature type="compositionally biased region" description="Basic residues" evidence="5">
    <location>
        <begin position="408"/>
        <end position="425"/>
    </location>
</feature>
<feature type="region of interest" description="Disordered" evidence="5">
    <location>
        <begin position="570"/>
        <end position="609"/>
    </location>
</feature>
<dbReference type="GO" id="GO:0000981">
    <property type="term" value="F:DNA-binding transcription factor activity, RNA polymerase II-specific"/>
    <property type="evidence" value="ECO:0007669"/>
    <property type="project" value="TreeGrafter"/>
</dbReference>
<evidence type="ECO:0000256" key="1">
    <source>
        <dbReference type="ARBA" id="ARBA00004123"/>
    </source>
</evidence>
<evidence type="ECO:0000313" key="7">
    <source>
        <dbReference type="EnsemblMetazoa" id="AMIN005759-PA"/>
    </source>
</evidence>
<feature type="compositionally biased region" description="Low complexity" evidence="5">
    <location>
        <begin position="448"/>
        <end position="457"/>
    </location>
</feature>